<evidence type="ECO:0000256" key="3">
    <source>
        <dbReference type="ARBA" id="ARBA00023212"/>
    </source>
</evidence>
<dbReference type="AlphaFoldDB" id="I2FXQ8"/>
<evidence type="ECO:0000256" key="4">
    <source>
        <dbReference type="ARBA" id="ARBA00034706"/>
    </source>
</evidence>
<keyword evidence="3" id="KW-0206">Cytoskeleton</keyword>
<dbReference type="InterPro" id="IPR047125">
    <property type="entry name" value="DCTN5"/>
</dbReference>
<dbReference type="OrthoDB" id="417208at2759"/>
<dbReference type="InterPro" id="IPR011004">
    <property type="entry name" value="Trimer_LpxA-like_sf"/>
</dbReference>
<evidence type="ECO:0000256" key="1">
    <source>
        <dbReference type="ARBA" id="ARBA00004245"/>
    </source>
</evidence>
<reference evidence="6 7" key="1">
    <citation type="journal article" date="2012" name="Plant Cell">
        <title>Genome comparison of barley and maize smut fungi reveals targeted loss of RNA silencing components and species-specific presence of transposable elements.</title>
        <authorList>
            <person name="Laurie J.D."/>
            <person name="Ali S."/>
            <person name="Linning R."/>
            <person name="Mannhaupt G."/>
            <person name="Wong P."/>
            <person name="Gueldener U."/>
            <person name="Muensterkoetter M."/>
            <person name="Moore R."/>
            <person name="Kahmann R."/>
            <person name="Bakkeren G."/>
            <person name="Schirawski J."/>
        </authorList>
    </citation>
    <scope>NUCLEOTIDE SEQUENCE [LARGE SCALE GENOMIC DNA]</scope>
    <source>
        <strain evidence="7">Uh4875-4</strain>
    </source>
</reference>
<evidence type="ECO:0000256" key="5">
    <source>
        <dbReference type="ARBA" id="ARBA00034865"/>
    </source>
</evidence>
<dbReference type="SUPFAM" id="SSF51161">
    <property type="entry name" value="Trimeric LpxA-like enzymes"/>
    <property type="match status" value="1"/>
</dbReference>
<dbReference type="eggNOG" id="KOG3121">
    <property type="taxonomic scope" value="Eukaryota"/>
</dbReference>
<dbReference type="Gene3D" id="2.160.10.10">
    <property type="entry name" value="Hexapeptide repeat proteins"/>
    <property type="match status" value="1"/>
</dbReference>
<dbReference type="STRING" id="1128400.I2FXQ8"/>
<dbReference type="PANTHER" id="PTHR46126:SF1">
    <property type="entry name" value="DYNACTIN SUBUNIT 5"/>
    <property type="match status" value="1"/>
</dbReference>
<evidence type="ECO:0000313" key="7">
    <source>
        <dbReference type="Proteomes" id="UP000006174"/>
    </source>
</evidence>
<evidence type="ECO:0000313" key="6">
    <source>
        <dbReference type="EMBL" id="CCF51701.1"/>
    </source>
</evidence>
<dbReference type="PANTHER" id="PTHR46126">
    <property type="entry name" value="DYNACTIN SUBUNIT 5"/>
    <property type="match status" value="1"/>
</dbReference>
<proteinExistence type="inferred from homology"/>
<name>I2FXQ8_USTHO</name>
<protein>
    <recommendedName>
        <fullName evidence="5">Dynactin subunit 5</fullName>
    </recommendedName>
</protein>
<dbReference type="EMBL" id="CAGI01000166">
    <property type="protein sequence ID" value="CCF51701.1"/>
    <property type="molecule type" value="Genomic_DNA"/>
</dbReference>
<accession>I2FXQ8</accession>
<comment type="subcellular location">
    <subcellularLocation>
        <location evidence="1">Cytoplasm</location>
        <location evidence="1">Cytoskeleton</location>
    </subcellularLocation>
</comment>
<comment type="similarity">
    <text evidence="4">Belongs to the dynactin subunits 5/6 family. Dynactin subunit 5 subfamily.</text>
</comment>
<dbReference type="CDD" id="cd03359">
    <property type="entry name" value="LbH_Dynactin_5"/>
    <property type="match status" value="1"/>
</dbReference>
<sequence length="208" mass="22324">MPSTISNVVPYHPNEYIQTALTGNKVSRKATILGSQNIILGGKCVIQQGTIIRGDLKRIAPPSTASATTGVQAQQAQSVTIMIGRYCLLAESSVVRPPYKTYKGIFSYYPMKIGDHVSVGANTVLEAASVGAHVEIGANCLVGRFVIIKDCARILDGSVVAPNTVVPSFSIFGGSPARLVGELPETFSESCEAKMKDFYQRFRPANER</sequence>
<gene>
    <name evidence="6" type="ORF">UHOR_03701</name>
</gene>
<evidence type="ECO:0000256" key="2">
    <source>
        <dbReference type="ARBA" id="ARBA00022490"/>
    </source>
</evidence>
<dbReference type="GO" id="GO:0005869">
    <property type="term" value="C:dynactin complex"/>
    <property type="evidence" value="ECO:0007669"/>
    <property type="project" value="TreeGrafter"/>
</dbReference>
<dbReference type="Proteomes" id="UP000006174">
    <property type="component" value="Unassembled WGS sequence"/>
</dbReference>
<dbReference type="OMA" id="SQIHGTQ"/>
<dbReference type="Pfam" id="PF21711">
    <property type="entry name" value="DCTN5"/>
    <property type="match status" value="1"/>
</dbReference>
<keyword evidence="7" id="KW-1185">Reference proteome</keyword>
<keyword evidence="2" id="KW-0963">Cytoplasm</keyword>
<dbReference type="HOGENOM" id="CLU_088622_0_0_1"/>
<organism evidence="6 7">
    <name type="scientific">Ustilago hordei</name>
    <name type="common">Barley covered smut fungus</name>
    <dbReference type="NCBI Taxonomy" id="120017"/>
    <lineage>
        <taxon>Eukaryota</taxon>
        <taxon>Fungi</taxon>
        <taxon>Dikarya</taxon>
        <taxon>Basidiomycota</taxon>
        <taxon>Ustilaginomycotina</taxon>
        <taxon>Ustilaginomycetes</taxon>
        <taxon>Ustilaginales</taxon>
        <taxon>Ustilaginaceae</taxon>
        <taxon>Ustilago</taxon>
    </lineage>
</organism>
<comment type="caution">
    <text evidence="6">The sequence shown here is derived from an EMBL/GenBank/DDBJ whole genome shotgun (WGS) entry which is preliminary data.</text>
</comment>